<proteinExistence type="predicted"/>
<reference evidence="1 2" key="1">
    <citation type="journal article" date="2018" name="Sci. Rep.">
        <title>A novel species of the marine cyanobacterium Acaryochloris with a unique pigment content and lifestyle.</title>
        <authorList>
            <person name="Partensky F."/>
            <person name="Six C."/>
            <person name="Ratin M."/>
            <person name="Garczarek L."/>
            <person name="Vaulot D."/>
            <person name="Probert I."/>
            <person name="Calteau A."/>
            <person name="Gourvil P."/>
            <person name="Marie D."/>
            <person name="Grebert T."/>
            <person name="Bouchier C."/>
            <person name="Le Panse S."/>
            <person name="Gachenot M."/>
            <person name="Rodriguez F."/>
            <person name="Garrido J.L."/>
        </authorList>
    </citation>
    <scope>NUCLEOTIDE SEQUENCE [LARGE SCALE GENOMIC DNA]</scope>
    <source>
        <strain evidence="1 2">RCC1774</strain>
    </source>
</reference>
<organism evidence="1 2">
    <name type="scientific">Acaryochloris thomasi RCC1774</name>
    <dbReference type="NCBI Taxonomy" id="1764569"/>
    <lineage>
        <taxon>Bacteria</taxon>
        <taxon>Bacillati</taxon>
        <taxon>Cyanobacteriota</taxon>
        <taxon>Cyanophyceae</taxon>
        <taxon>Acaryochloridales</taxon>
        <taxon>Acaryochloridaceae</taxon>
        <taxon>Acaryochloris</taxon>
        <taxon>Acaryochloris thomasi</taxon>
    </lineage>
</organism>
<comment type="caution">
    <text evidence="1">The sequence shown here is derived from an EMBL/GenBank/DDBJ whole genome shotgun (WGS) entry which is preliminary data.</text>
</comment>
<keyword evidence="2" id="KW-1185">Reference proteome</keyword>
<name>A0A2W1J762_9CYAN</name>
<dbReference type="EMBL" id="PQWO01000041">
    <property type="protein sequence ID" value="PZD70359.1"/>
    <property type="molecule type" value="Genomic_DNA"/>
</dbReference>
<protein>
    <submittedName>
        <fullName evidence="1">Uncharacterized protein</fullName>
    </submittedName>
</protein>
<dbReference type="Proteomes" id="UP000248857">
    <property type="component" value="Unassembled WGS sequence"/>
</dbReference>
<sequence>MGLELIVGSTDYDRHHADNYIEYRYFVRSRNRENYRSLSAFHLYGKCLPYSTDFNLLKTTDLFALTGKFNPWVYGEKHGLEGN</sequence>
<accession>A0A2W1J762</accession>
<dbReference type="AlphaFoldDB" id="A0A2W1J762"/>
<evidence type="ECO:0000313" key="2">
    <source>
        <dbReference type="Proteomes" id="UP000248857"/>
    </source>
</evidence>
<gene>
    <name evidence="1" type="ORF">C1752_13894</name>
</gene>
<evidence type="ECO:0000313" key="1">
    <source>
        <dbReference type="EMBL" id="PZD70359.1"/>
    </source>
</evidence>